<evidence type="ECO:0000256" key="1">
    <source>
        <dbReference type="ARBA" id="ARBA00022729"/>
    </source>
</evidence>
<evidence type="ECO:0000313" key="3">
    <source>
        <dbReference type="EMBL" id="MEJ8811700.1"/>
    </source>
</evidence>
<dbReference type="Pfam" id="PF10503">
    <property type="entry name" value="Esterase_PHB"/>
    <property type="match status" value="1"/>
</dbReference>
<protein>
    <submittedName>
        <fullName evidence="3">PHB depolymerase family esterase</fullName>
    </submittedName>
</protein>
<dbReference type="NCBIfam" id="TIGR01840">
    <property type="entry name" value="esterase_phb"/>
    <property type="match status" value="1"/>
</dbReference>
<dbReference type="PANTHER" id="PTHR43037">
    <property type="entry name" value="UNNAMED PRODUCT-RELATED"/>
    <property type="match status" value="1"/>
</dbReference>
<dbReference type="PANTHER" id="PTHR43037:SF1">
    <property type="entry name" value="BLL1128 PROTEIN"/>
    <property type="match status" value="1"/>
</dbReference>
<proteinExistence type="predicted"/>
<organism evidence="3 4">
    <name type="scientific">Variovorax ureilyticus</name>
    <dbReference type="NCBI Taxonomy" id="1836198"/>
    <lineage>
        <taxon>Bacteria</taxon>
        <taxon>Pseudomonadati</taxon>
        <taxon>Pseudomonadota</taxon>
        <taxon>Betaproteobacteria</taxon>
        <taxon>Burkholderiales</taxon>
        <taxon>Comamonadaceae</taxon>
        <taxon>Variovorax</taxon>
    </lineage>
</organism>
<gene>
    <name evidence="3" type="ORF">WKW77_11535</name>
</gene>
<name>A0ABU8VFA1_9BURK</name>
<dbReference type="InterPro" id="IPR010126">
    <property type="entry name" value="Esterase_phb"/>
</dbReference>
<evidence type="ECO:0000256" key="2">
    <source>
        <dbReference type="ARBA" id="ARBA00022801"/>
    </source>
</evidence>
<evidence type="ECO:0000313" key="4">
    <source>
        <dbReference type="Proteomes" id="UP001365846"/>
    </source>
</evidence>
<reference evidence="3 4" key="1">
    <citation type="submission" date="2024-03" db="EMBL/GenBank/DDBJ databases">
        <title>Novel species of the genus Variovorax.</title>
        <authorList>
            <person name="Liu Q."/>
            <person name="Xin Y.-H."/>
        </authorList>
    </citation>
    <scope>NUCLEOTIDE SEQUENCE [LARGE SCALE GENOMIC DNA]</scope>
    <source>
        <strain evidence="3 4">KACC 18899</strain>
    </source>
</reference>
<dbReference type="EMBL" id="JBBKZU010000004">
    <property type="protein sequence ID" value="MEJ8811700.1"/>
    <property type="molecule type" value="Genomic_DNA"/>
</dbReference>
<dbReference type="RefSeq" id="WP_340356973.1">
    <property type="nucleotide sequence ID" value="NZ_JBBKZU010000004.1"/>
</dbReference>
<comment type="caution">
    <text evidence="3">The sequence shown here is derived from an EMBL/GenBank/DDBJ whole genome shotgun (WGS) entry which is preliminary data.</text>
</comment>
<keyword evidence="1" id="KW-0732">Signal</keyword>
<dbReference type="InterPro" id="IPR029058">
    <property type="entry name" value="AB_hydrolase_fold"/>
</dbReference>
<sequence length="320" mass="34316">MNSFLDRLVHGARHLAERALRGLGLSRAPDVAHEAAGDEWADGLFAHQHRSLAFKLFVPQRNTGRRRPLVLMLHGCNQNPDDFAAGTQMNRLAHAHGFLVLYPAQTRHANAHRCWNWFKPQHQQRDRGEPALLAALTRFVMSQHDVDPARVYVAGLSAGGAMADILGRAYPDIFAAVGIHSGVPAGAASDIASALGAMKAGRVGAGPRPRMPTIVFHGDADQVVHPRNGEHVVAAALAGHGGESSAGASRTQSFNGRDVTRRTYPDARGRAAVEHWLLHDGGHAWAGGSPEGSFTDPAGPDASAEMLRFFLDHPRSANTV</sequence>
<dbReference type="InterPro" id="IPR050955">
    <property type="entry name" value="Plant_Biomass_Hydrol_Est"/>
</dbReference>
<accession>A0ABU8VFA1</accession>
<dbReference type="Proteomes" id="UP001365846">
    <property type="component" value="Unassembled WGS sequence"/>
</dbReference>
<keyword evidence="2" id="KW-0378">Hydrolase</keyword>
<keyword evidence="4" id="KW-1185">Reference proteome</keyword>
<dbReference type="SUPFAM" id="SSF53474">
    <property type="entry name" value="alpha/beta-Hydrolases"/>
    <property type="match status" value="2"/>
</dbReference>
<dbReference type="Gene3D" id="3.40.50.1820">
    <property type="entry name" value="alpha/beta hydrolase"/>
    <property type="match status" value="1"/>
</dbReference>